<evidence type="ECO:0000256" key="1">
    <source>
        <dbReference type="SAM" id="MobiDB-lite"/>
    </source>
</evidence>
<accession>A0A4V5N3D4</accession>
<feature type="region of interest" description="Disordered" evidence="1">
    <location>
        <begin position="287"/>
        <end position="308"/>
    </location>
</feature>
<evidence type="ECO:0000313" key="3">
    <source>
        <dbReference type="Proteomes" id="UP000308549"/>
    </source>
</evidence>
<keyword evidence="3" id="KW-1185">Reference proteome</keyword>
<feature type="region of interest" description="Disordered" evidence="1">
    <location>
        <begin position="100"/>
        <end position="119"/>
    </location>
</feature>
<protein>
    <submittedName>
        <fullName evidence="2">Uncharacterized protein</fullName>
    </submittedName>
</protein>
<gene>
    <name evidence="2" type="ORF">B0A50_07582</name>
</gene>
<evidence type="ECO:0000313" key="2">
    <source>
        <dbReference type="EMBL" id="TKA23189.1"/>
    </source>
</evidence>
<dbReference type="EMBL" id="NAJL01000059">
    <property type="protein sequence ID" value="TKA23189.1"/>
    <property type="molecule type" value="Genomic_DNA"/>
</dbReference>
<proteinExistence type="predicted"/>
<reference evidence="2 3" key="1">
    <citation type="submission" date="2017-03" db="EMBL/GenBank/DDBJ databases">
        <title>Genomes of endolithic fungi from Antarctica.</title>
        <authorList>
            <person name="Coleine C."/>
            <person name="Masonjones S."/>
            <person name="Stajich J.E."/>
        </authorList>
    </citation>
    <scope>NUCLEOTIDE SEQUENCE [LARGE SCALE GENOMIC DNA]</scope>
    <source>
        <strain evidence="2 3">CCFEE 6315</strain>
    </source>
</reference>
<comment type="caution">
    <text evidence="2">The sequence shown here is derived from an EMBL/GenBank/DDBJ whole genome shotgun (WGS) entry which is preliminary data.</text>
</comment>
<name>A0A4V5N3D4_9PEZI</name>
<organism evidence="2 3">
    <name type="scientific">Salinomyces thailandicus</name>
    <dbReference type="NCBI Taxonomy" id="706561"/>
    <lineage>
        <taxon>Eukaryota</taxon>
        <taxon>Fungi</taxon>
        <taxon>Dikarya</taxon>
        <taxon>Ascomycota</taxon>
        <taxon>Pezizomycotina</taxon>
        <taxon>Dothideomycetes</taxon>
        <taxon>Dothideomycetidae</taxon>
        <taxon>Mycosphaerellales</taxon>
        <taxon>Teratosphaeriaceae</taxon>
        <taxon>Salinomyces</taxon>
    </lineage>
</organism>
<sequence length="522" mass="57220">MVDFEVSASQVAPKRPNDRSIAFAISVVLSKPADLNIKEYIFLIRQHVAKGRREDAVSSAHRHLDRSSYWRSEYERVKDALSASLGETVDLRREIESLKAKADAPRPTNPTKKRKKVDEDVVLVRGDPKKAKRDVSPPRLLSGADVDVEKDFDFTEAGEIGNVLLRTLYQLHTALKSRGKSKPTVLAHHLTRAASLLHQVVKEIVEQSLTQANAGAQMLKANLAAAGRAAALLIMGFKTLGLATGGAEVLGQVIYAFVQMYAKLLDVPDLVSEAGLRKPDGQYLASKTGKSLKSATGKGKSKVQQPKAPNLKDNAALNTITGFLCSIIDLLDPTVEAHKALFEGFAYCTLNKLGSRLYVCVFGRQRGVSLEAEIAKSNEADEIEDDFSQSASPDEADTAQAKLEAPYLVHLLTRLMNAAPSHLGSVMSARTGKPKQANNKGSMKGALAITAKDRLQRTLVNCMFGTEGNTEDDPFMDCLKMPLAPFTPLPMPRVKEADALDWFKEEMWRLLGWEILSKEGEW</sequence>
<dbReference type="AlphaFoldDB" id="A0A4V5N3D4"/>
<dbReference type="OrthoDB" id="202825at2759"/>
<dbReference type="Proteomes" id="UP000308549">
    <property type="component" value="Unassembled WGS sequence"/>
</dbReference>